<protein>
    <submittedName>
        <fullName evidence="1">Serine/threonine protein kinase, CMGC, CDC2/CDK sub</fullName>
        <ecNumber evidence="1">2.7.11.2</ecNumber>
    </submittedName>
</protein>
<dbReference type="EMBL" id="QTSX02003075">
    <property type="protein sequence ID" value="KAJ9071970.1"/>
    <property type="molecule type" value="Genomic_DNA"/>
</dbReference>
<keyword evidence="1" id="KW-0418">Kinase</keyword>
<keyword evidence="1" id="KW-0808">Transferase</keyword>
<evidence type="ECO:0000313" key="1">
    <source>
        <dbReference type="EMBL" id="KAJ9071970.1"/>
    </source>
</evidence>
<reference evidence="1" key="1">
    <citation type="submission" date="2022-04" db="EMBL/GenBank/DDBJ databases">
        <title>Genome of the entomopathogenic fungus Entomophthora muscae.</title>
        <authorList>
            <person name="Elya C."/>
            <person name="Lovett B.R."/>
            <person name="Lee E."/>
            <person name="Macias A.M."/>
            <person name="Hajek A.E."/>
            <person name="De Bivort B.L."/>
            <person name="Kasson M.T."/>
            <person name="De Fine Licht H.H."/>
            <person name="Stajich J.E."/>
        </authorList>
    </citation>
    <scope>NUCLEOTIDE SEQUENCE</scope>
    <source>
        <strain evidence="1">Berkeley</strain>
    </source>
</reference>
<dbReference type="Proteomes" id="UP001165960">
    <property type="component" value="Unassembled WGS sequence"/>
</dbReference>
<organism evidence="1 2">
    <name type="scientific">Entomophthora muscae</name>
    <dbReference type="NCBI Taxonomy" id="34485"/>
    <lineage>
        <taxon>Eukaryota</taxon>
        <taxon>Fungi</taxon>
        <taxon>Fungi incertae sedis</taxon>
        <taxon>Zoopagomycota</taxon>
        <taxon>Entomophthoromycotina</taxon>
        <taxon>Entomophthoromycetes</taxon>
        <taxon>Entomophthorales</taxon>
        <taxon>Entomophthoraceae</taxon>
        <taxon>Entomophthora</taxon>
    </lineage>
</organism>
<keyword evidence="1" id="KW-0723">Serine/threonine-protein kinase</keyword>
<evidence type="ECO:0000313" key="2">
    <source>
        <dbReference type="Proteomes" id="UP001165960"/>
    </source>
</evidence>
<proteinExistence type="predicted"/>
<name>A0ACC2TBT9_9FUNG</name>
<sequence length="724" mass="79728">MSDKDLVTSSRSSFSPLSMLSSPSGVPEPAVLTIPQDSSIPIETSEQLNLHNAAEDAVPSVAQGSNDLLSTPQDSSIPIETSEQVTLHNTAEDAVPSVAQGSSYLLSTPQVNFLEKEESACPTAVPEFPASDAKFKPSNSASPNISKSSPRFDATPVSAEATILKELDLVATTSDPISLDNSSKIVCPNINPEPLDSSLESKEVTVDTTEATDTNDYTKSVQINGTDKVPKTDPDLRSYNSSISTPALPNSRLESDSSIHEYKNGSLAAKSLPILSGVASSTSQPTNTLSSKTTRNANESRRTGHISNRRFLGCSSKEEYAFDRKLGEGTFGEVHKGRHLKTSKVVALKRILMHNEKEGIPITAIREIKILKALSHPNILSLLDIIFVKGEQFGPNRASIYMVTPFMDHDLSGLIENPKVRFSLPQIKCYMKQLFEGIFYLHNNNILHRDIKTANLLINNDGILKVADFGLSRPCESPDAEYTSCVVTRWYRPPELFLGQKNYTSSIDMWGVGCVFGQILQSKPLIPGKNDIEQLDLIFKLCGSPNAESFPGYNELPNSDTITFNSYPRRILEHFSGFDQYAVDLLDQLLVLDPKRRISANNALSHYFFYMDPLPAHPSSLPKYDSSHEYDRRNKDEARNSRGLGQVRNFSSGNDRTRSSGLGLHRKQLDSQGRDSGPKRVRHGHANIRNINGQEVPREDSFRYNAVGGRDFGPGAWSRALDEP</sequence>
<comment type="caution">
    <text evidence="1">The sequence shown here is derived from an EMBL/GenBank/DDBJ whole genome shotgun (WGS) entry which is preliminary data.</text>
</comment>
<dbReference type="EC" id="2.7.11.2" evidence="1"/>
<keyword evidence="2" id="KW-1185">Reference proteome</keyword>
<gene>
    <name evidence="1" type="primary">BUR1_3</name>
    <name evidence="1" type="ORF">DSO57_1031971</name>
</gene>
<accession>A0ACC2TBT9</accession>